<dbReference type="Proteomes" id="UP000295604">
    <property type="component" value="Unassembled WGS sequence"/>
</dbReference>
<dbReference type="EMBL" id="QAPF01000108">
    <property type="protein sequence ID" value="TEA16455.1"/>
    <property type="molecule type" value="Genomic_DNA"/>
</dbReference>
<feature type="region of interest" description="Disordered" evidence="1">
    <location>
        <begin position="1"/>
        <end position="34"/>
    </location>
</feature>
<dbReference type="AlphaFoldDB" id="A0A4R8TET8"/>
<evidence type="ECO:0000256" key="1">
    <source>
        <dbReference type="SAM" id="MobiDB-lite"/>
    </source>
</evidence>
<evidence type="ECO:0000313" key="3">
    <source>
        <dbReference type="Proteomes" id="UP000295604"/>
    </source>
</evidence>
<keyword evidence="3" id="KW-1185">Reference proteome</keyword>
<gene>
    <name evidence="2" type="ORF">C8034_v001331</name>
</gene>
<reference evidence="2 3" key="1">
    <citation type="submission" date="2018-11" db="EMBL/GenBank/DDBJ databases">
        <title>Genome sequence and assembly of Colletotrichum sidae.</title>
        <authorList>
            <person name="Gan P."/>
            <person name="Shirasu K."/>
        </authorList>
    </citation>
    <scope>NUCLEOTIDE SEQUENCE [LARGE SCALE GENOMIC DNA]</scope>
    <source>
        <strain evidence="2 3">CBS 518.97</strain>
    </source>
</reference>
<protein>
    <submittedName>
        <fullName evidence="2">Uncharacterized protein</fullName>
    </submittedName>
</protein>
<comment type="caution">
    <text evidence="2">The sequence shown here is derived from an EMBL/GenBank/DDBJ whole genome shotgun (WGS) entry which is preliminary data.</text>
</comment>
<accession>A0A4R8TET8</accession>
<evidence type="ECO:0000313" key="2">
    <source>
        <dbReference type="EMBL" id="TEA16455.1"/>
    </source>
</evidence>
<name>A0A4R8TET8_9PEZI</name>
<proteinExistence type="predicted"/>
<organism evidence="2 3">
    <name type="scientific">Colletotrichum sidae</name>
    <dbReference type="NCBI Taxonomy" id="1347389"/>
    <lineage>
        <taxon>Eukaryota</taxon>
        <taxon>Fungi</taxon>
        <taxon>Dikarya</taxon>
        <taxon>Ascomycota</taxon>
        <taxon>Pezizomycotina</taxon>
        <taxon>Sordariomycetes</taxon>
        <taxon>Hypocreomycetidae</taxon>
        <taxon>Glomerellales</taxon>
        <taxon>Glomerellaceae</taxon>
        <taxon>Colletotrichum</taxon>
        <taxon>Colletotrichum orbiculare species complex</taxon>
    </lineage>
</organism>
<sequence>MINDEPGPPVTHAGSAGNQNHDVARRPQLPRTAQGAFEWPANFFRRVDIALEQENTPWIRSKREFKSPEDEITFFLQIDDVSARVPDREDGIDEGDAFIDAERRLM</sequence>